<keyword evidence="3" id="KW-1185">Reference proteome</keyword>
<comment type="caution">
    <text evidence="2">The sequence shown here is derived from an EMBL/GenBank/DDBJ whole genome shotgun (WGS) entry which is preliminary data.</text>
</comment>
<name>A0ABY6U7Y8_BIOOC</name>
<feature type="region of interest" description="Disordered" evidence="1">
    <location>
        <begin position="412"/>
        <end position="469"/>
    </location>
</feature>
<dbReference type="EMBL" id="CABFNS010000762">
    <property type="protein sequence ID" value="VUC27098.1"/>
    <property type="molecule type" value="Genomic_DNA"/>
</dbReference>
<evidence type="ECO:0000313" key="3">
    <source>
        <dbReference type="Proteomes" id="UP000766486"/>
    </source>
</evidence>
<reference evidence="2 3" key="1">
    <citation type="submission" date="2019-06" db="EMBL/GenBank/DDBJ databases">
        <authorList>
            <person name="Broberg M."/>
        </authorList>
    </citation>
    <scope>NUCLEOTIDE SEQUENCE [LARGE SCALE GENOMIC DNA]</scope>
</reference>
<protein>
    <submittedName>
        <fullName evidence="2">Uncharacterized protein</fullName>
    </submittedName>
</protein>
<organism evidence="2 3">
    <name type="scientific">Bionectria ochroleuca</name>
    <name type="common">Gliocladium roseum</name>
    <dbReference type="NCBI Taxonomy" id="29856"/>
    <lineage>
        <taxon>Eukaryota</taxon>
        <taxon>Fungi</taxon>
        <taxon>Dikarya</taxon>
        <taxon>Ascomycota</taxon>
        <taxon>Pezizomycotina</taxon>
        <taxon>Sordariomycetes</taxon>
        <taxon>Hypocreomycetidae</taxon>
        <taxon>Hypocreales</taxon>
        <taxon>Bionectriaceae</taxon>
        <taxon>Clonostachys</taxon>
    </lineage>
</organism>
<proteinExistence type="predicted"/>
<sequence>MAKLPNETLDQIFGGSRPAWISFVKLLRVVDHEGELEADWRGQPIFTEPTFPRFGLGSRERDSYEEMLDRRFLLRRSPEEWWDERRPTKAPSHLEEPLLCTNSATRRTSIGVNPIVLPIAMGLPDELEHRKDYFMTASEYTALRHSQMSLDPNFDILCLQVGDLSDNFPDMYECKHVTPLSVTHPDTSRISKLAVEFHGPTTREWCKSCVTRYDDEDHESTGPFFHNSKDCHENIPIRSCKQPRGGCEKCEKYAEALNYHRPVLSLLNEFPAVRSLFLVDWAYEPVGAGPDPSTAHASNGDYDFFLVERDTEQERWRAERPCPFESLDCAESIERSLKWNLEVREVELTDALRRANEEVELAASKRPKRQASYWPKEELERRVRAFARELDAVLKRAEQPFECQVLAAVKRERPSTAENQTDSVAASNSQGSKRRQDDSELDHETQAKRTAGDTPEMAEKTEEKESNVC</sequence>
<accession>A0ABY6U7Y8</accession>
<feature type="compositionally biased region" description="Basic and acidic residues" evidence="1">
    <location>
        <begin position="434"/>
        <end position="469"/>
    </location>
</feature>
<evidence type="ECO:0000313" key="2">
    <source>
        <dbReference type="EMBL" id="VUC27098.1"/>
    </source>
</evidence>
<gene>
    <name evidence="2" type="ORF">CLO192961_LOCUS204195</name>
</gene>
<evidence type="ECO:0000256" key="1">
    <source>
        <dbReference type="SAM" id="MobiDB-lite"/>
    </source>
</evidence>
<dbReference type="Proteomes" id="UP000766486">
    <property type="component" value="Unassembled WGS sequence"/>
</dbReference>
<feature type="compositionally biased region" description="Polar residues" evidence="1">
    <location>
        <begin position="416"/>
        <end position="431"/>
    </location>
</feature>